<evidence type="ECO:0000313" key="2">
    <source>
        <dbReference type="EMBL" id="MBX57334.1"/>
    </source>
</evidence>
<reference evidence="2" key="1">
    <citation type="submission" date="2018-02" db="EMBL/GenBank/DDBJ databases">
        <title>Rhizophora mucronata_Transcriptome.</title>
        <authorList>
            <person name="Meera S.P."/>
            <person name="Sreeshan A."/>
            <person name="Augustine A."/>
        </authorList>
    </citation>
    <scope>NUCLEOTIDE SEQUENCE</scope>
    <source>
        <tissue evidence="2">Leaf</tissue>
    </source>
</reference>
<name>A0A2P2PRI5_RHIMU</name>
<proteinExistence type="predicted"/>
<dbReference type="EMBL" id="GGEC01076850">
    <property type="protein sequence ID" value="MBX57334.1"/>
    <property type="molecule type" value="Transcribed_RNA"/>
</dbReference>
<accession>A0A2P2PRI5</accession>
<evidence type="ECO:0000256" key="1">
    <source>
        <dbReference type="SAM" id="MobiDB-lite"/>
    </source>
</evidence>
<organism evidence="2">
    <name type="scientific">Rhizophora mucronata</name>
    <name type="common">Asiatic mangrove</name>
    <dbReference type="NCBI Taxonomy" id="61149"/>
    <lineage>
        <taxon>Eukaryota</taxon>
        <taxon>Viridiplantae</taxon>
        <taxon>Streptophyta</taxon>
        <taxon>Embryophyta</taxon>
        <taxon>Tracheophyta</taxon>
        <taxon>Spermatophyta</taxon>
        <taxon>Magnoliopsida</taxon>
        <taxon>eudicotyledons</taxon>
        <taxon>Gunneridae</taxon>
        <taxon>Pentapetalae</taxon>
        <taxon>rosids</taxon>
        <taxon>fabids</taxon>
        <taxon>Malpighiales</taxon>
        <taxon>Rhizophoraceae</taxon>
        <taxon>Rhizophora</taxon>
    </lineage>
</organism>
<feature type="compositionally biased region" description="Basic and acidic residues" evidence="1">
    <location>
        <begin position="17"/>
        <end position="27"/>
    </location>
</feature>
<sequence length="55" mass="6337">MEANSTATIDRPLSHMHSNDTQEHDDNLIYTNPKSNKMSTLCKFNYIECPNLHTN</sequence>
<dbReference type="AlphaFoldDB" id="A0A2P2PRI5"/>
<feature type="region of interest" description="Disordered" evidence="1">
    <location>
        <begin position="1"/>
        <end position="32"/>
    </location>
</feature>
<protein>
    <submittedName>
        <fullName evidence="2">Uncharacterized protein</fullName>
    </submittedName>
</protein>